<keyword evidence="3" id="KW-0863">Zinc-finger</keyword>
<evidence type="ECO:0000256" key="2">
    <source>
        <dbReference type="ARBA" id="ARBA00022723"/>
    </source>
</evidence>
<dbReference type="AlphaFoldDB" id="A0A3P7QD02"/>
<evidence type="ECO:0000256" key="1">
    <source>
        <dbReference type="ARBA" id="ARBA00004123"/>
    </source>
</evidence>
<evidence type="ECO:0000256" key="4">
    <source>
        <dbReference type="ARBA" id="ARBA00022833"/>
    </source>
</evidence>
<organism evidence="8 9">
    <name type="scientific">Cylicostephanus goldi</name>
    <name type="common">Nematode worm</name>
    <dbReference type="NCBI Taxonomy" id="71465"/>
    <lineage>
        <taxon>Eukaryota</taxon>
        <taxon>Metazoa</taxon>
        <taxon>Ecdysozoa</taxon>
        <taxon>Nematoda</taxon>
        <taxon>Chromadorea</taxon>
        <taxon>Rhabditida</taxon>
        <taxon>Rhabditina</taxon>
        <taxon>Rhabditomorpha</taxon>
        <taxon>Strongyloidea</taxon>
        <taxon>Strongylidae</taxon>
        <taxon>Cylicostephanus</taxon>
    </lineage>
</organism>
<accession>A0A3P7QD02</accession>
<proteinExistence type="predicted"/>
<evidence type="ECO:0000256" key="6">
    <source>
        <dbReference type="SAM" id="MobiDB-lite"/>
    </source>
</evidence>
<dbReference type="SUPFAM" id="SSF57716">
    <property type="entry name" value="Glucocorticoid receptor-like (DNA-binding domain)"/>
    <property type="match status" value="1"/>
</dbReference>
<keyword evidence="2" id="KW-0479">Metal-binding</keyword>
<dbReference type="SMART" id="SM01336">
    <property type="entry name" value="zf-PARP"/>
    <property type="match status" value="1"/>
</dbReference>
<evidence type="ECO:0000259" key="7">
    <source>
        <dbReference type="PROSITE" id="PS50064"/>
    </source>
</evidence>
<dbReference type="InterPro" id="IPR001510">
    <property type="entry name" value="Znf_PARP"/>
</dbReference>
<dbReference type="OrthoDB" id="206088at2759"/>
<evidence type="ECO:0000313" key="8">
    <source>
        <dbReference type="EMBL" id="VDN29742.1"/>
    </source>
</evidence>
<dbReference type="GO" id="GO:0005634">
    <property type="term" value="C:nucleus"/>
    <property type="evidence" value="ECO:0007669"/>
    <property type="project" value="UniProtKB-SubCell"/>
</dbReference>
<keyword evidence="4" id="KW-0862">Zinc</keyword>
<keyword evidence="5" id="KW-0539">Nucleus</keyword>
<reference evidence="8 9" key="1">
    <citation type="submission" date="2018-11" db="EMBL/GenBank/DDBJ databases">
        <authorList>
            <consortium name="Pathogen Informatics"/>
        </authorList>
    </citation>
    <scope>NUCLEOTIDE SEQUENCE [LARGE SCALE GENOMIC DNA]</scope>
</reference>
<evidence type="ECO:0000313" key="9">
    <source>
        <dbReference type="Proteomes" id="UP000271889"/>
    </source>
</evidence>
<dbReference type="Proteomes" id="UP000271889">
    <property type="component" value="Unassembled WGS sequence"/>
</dbReference>
<dbReference type="PROSITE" id="PS50064">
    <property type="entry name" value="ZF_PARP_2"/>
    <property type="match status" value="1"/>
</dbReference>
<evidence type="ECO:0000256" key="3">
    <source>
        <dbReference type="ARBA" id="ARBA00022771"/>
    </source>
</evidence>
<comment type="subcellular location">
    <subcellularLocation>
        <location evidence="1">Nucleus</location>
    </subcellularLocation>
</comment>
<evidence type="ECO:0000256" key="5">
    <source>
        <dbReference type="ARBA" id="ARBA00023242"/>
    </source>
</evidence>
<feature type="domain" description="PARP-type" evidence="7">
    <location>
        <begin position="31"/>
        <end position="104"/>
    </location>
</feature>
<feature type="compositionally biased region" description="Low complexity" evidence="6">
    <location>
        <begin position="123"/>
        <end position="134"/>
    </location>
</feature>
<gene>
    <name evidence="8" type="ORF">CGOC_LOCUS11344</name>
</gene>
<dbReference type="EMBL" id="UYRV01115884">
    <property type="protein sequence ID" value="VDN29742.1"/>
    <property type="molecule type" value="Genomic_DNA"/>
</dbReference>
<dbReference type="Gene3D" id="3.30.1740.10">
    <property type="entry name" value="Zinc finger, PARP-type"/>
    <property type="match status" value="1"/>
</dbReference>
<dbReference type="GO" id="GO:0003677">
    <property type="term" value="F:DNA binding"/>
    <property type="evidence" value="ECO:0007669"/>
    <property type="project" value="InterPro"/>
</dbReference>
<dbReference type="GO" id="GO:0008270">
    <property type="term" value="F:zinc ion binding"/>
    <property type="evidence" value="ECO:0007669"/>
    <property type="project" value="UniProtKB-KW"/>
</dbReference>
<feature type="region of interest" description="Disordered" evidence="6">
    <location>
        <begin position="110"/>
        <end position="184"/>
    </location>
</feature>
<feature type="compositionally biased region" description="Basic and acidic residues" evidence="6">
    <location>
        <begin position="135"/>
        <end position="183"/>
    </location>
</feature>
<keyword evidence="9" id="KW-1185">Reference proteome</keyword>
<protein>
    <recommendedName>
        <fullName evidence="7">PARP-type domain-containing protein</fullName>
    </recommendedName>
</protein>
<name>A0A3P7QD02_CYLGO</name>
<dbReference type="InterPro" id="IPR036957">
    <property type="entry name" value="Znf_PARP_sf"/>
</dbReference>
<sequence length="223" mass="24540">MQSPKPHPPPAALSDTEGIFRIGLPQVETDMRLAKIIPNPFIQKPDGGPPPDMKQYYHPHCLFEMFFKARANTKVIEGTDDIEGFDGLKDEDKEVVLKFIDELTELREKKGEGKPTTKKKAADTTSPAKAPSASKKADSKETKESPKKSKDKAKEKSESSKNSKEEKKEKEEKNSDEPNEESKYNSFNKVCLLVLVVYSPLGYAVGGGPECEGKGTSLPGGVK</sequence>